<dbReference type="SUPFAM" id="SSF88946">
    <property type="entry name" value="Sigma2 domain of RNA polymerase sigma factors"/>
    <property type="match status" value="1"/>
</dbReference>
<sequence>MLSETQLVRACIEKVQKHQDQEAFNLLLDKFFKNSCKYATTFLNNRIYSNLINWYLDEVESFVFLAFWKAVNNYDLESTTGVLSFKNYLYQLIRFETLNEIKNTFNWQCIPKIEKKWYLEHNKKRIKNSLDICIDLEIKQKSEEISQFLETKNRLYSAIWKLKANELSNQEICEQIGISKAELKGRWQYIKRLVLEKYSCNDLSL</sequence>
<accession>A0A328PUB0</accession>
<evidence type="ECO:0000313" key="1">
    <source>
        <dbReference type="EMBL" id="RAO95360.1"/>
    </source>
</evidence>
<gene>
    <name evidence="1" type="ORF">DNK47_00730</name>
</gene>
<dbReference type="Gene3D" id="1.10.1740.10">
    <property type="match status" value="1"/>
</dbReference>
<dbReference type="RefSeq" id="WP_112665020.1">
    <property type="nucleotide sequence ID" value="NZ_QKVO01000001.1"/>
</dbReference>
<organism evidence="1 2">
    <name type="scientific">Mycoplasma wenyonii</name>
    <dbReference type="NCBI Taxonomy" id="65123"/>
    <lineage>
        <taxon>Bacteria</taxon>
        <taxon>Bacillati</taxon>
        <taxon>Mycoplasmatota</taxon>
        <taxon>Mollicutes</taxon>
        <taxon>Mycoplasmataceae</taxon>
        <taxon>Mycoplasma</taxon>
    </lineage>
</organism>
<reference evidence="2" key="1">
    <citation type="submission" date="2018-06" db="EMBL/GenBank/DDBJ databases">
        <authorList>
            <person name="Martinez Ocampo F."/>
            <person name="Quiroz Castaneda R.E."/>
            <person name="Rojas Lopez X."/>
        </authorList>
    </citation>
    <scope>NUCLEOTIDE SEQUENCE [LARGE SCALE GENOMIC DNA]</scope>
    <source>
        <strain evidence="2">INIFAP02</strain>
    </source>
</reference>
<protein>
    <submittedName>
        <fullName evidence="1">Sigma-70 family RNA polymerase sigma factor</fullName>
    </submittedName>
</protein>
<dbReference type="AlphaFoldDB" id="A0A328PUB0"/>
<evidence type="ECO:0000313" key="2">
    <source>
        <dbReference type="Proteomes" id="UP000249762"/>
    </source>
</evidence>
<comment type="caution">
    <text evidence="1">The sequence shown here is derived from an EMBL/GenBank/DDBJ whole genome shotgun (WGS) entry which is preliminary data.</text>
</comment>
<dbReference type="GO" id="GO:0006352">
    <property type="term" value="P:DNA-templated transcription initiation"/>
    <property type="evidence" value="ECO:0007669"/>
    <property type="project" value="InterPro"/>
</dbReference>
<dbReference type="EMBL" id="QKVO01000001">
    <property type="protein sequence ID" value="RAO95360.1"/>
    <property type="molecule type" value="Genomic_DNA"/>
</dbReference>
<dbReference type="InterPro" id="IPR013325">
    <property type="entry name" value="RNA_pol_sigma_r2"/>
</dbReference>
<proteinExistence type="predicted"/>
<dbReference type="OrthoDB" id="396243at2"/>
<name>A0A328PUB0_9MOLU</name>
<keyword evidence="2" id="KW-1185">Reference proteome</keyword>
<dbReference type="GO" id="GO:0003700">
    <property type="term" value="F:DNA-binding transcription factor activity"/>
    <property type="evidence" value="ECO:0007669"/>
    <property type="project" value="InterPro"/>
</dbReference>
<dbReference type="Proteomes" id="UP000249762">
    <property type="component" value="Unassembled WGS sequence"/>
</dbReference>